<comment type="caution">
    <text evidence="2">The sequence shown here is derived from an EMBL/GenBank/DDBJ whole genome shotgun (WGS) entry which is preliminary data.</text>
</comment>
<accession>A0A1R3HZM4</accession>
<dbReference type="EMBL" id="AWUE01019153">
    <property type="protein sequence ID" value="OMO75798.1"/>
    <property type="molecule type" value="Genomic_DNA"/>
</dbReference>
<feature type="compositionally biased region" description="Polar residues" evidence="1">
    <location>
        <begin position="51"/>
        <end position="93"/>
    </location>
</feature>
<organism evidence="2 3">
    <name type="scientific">Corchorus olitorius</name>
    <dbReference type="NCBI Taxonomy" id="93759"/>
    <lineage>
        <taxon>Eukaryota</taxon>
        <taxon>Viridiplantae</taxon>
        <taxon>Streptophyta</taxon>
        <taxon>Embryophyta</taxon>
        <taxon>Tracheophyta</taxon>
        <taxon>Spermatophyta</taxon>
        <taxon>Magnoliopsida</taxon>
        <taxon>eudicotyledons</taxon>
        <taxon>Gunneridae</taxon>
        <taxon>Pentapetalae</taxon>
        <taxon>rosids</taxon>
        <taxon>malvids</taxon>
        <taxon>Malvales</taxon>
        <taxon>Malvaceae</taxon>
        <taxon>Grewioideae</taxon>
        <taxon>Apeibeae</taxon>
        <taxon>Corchorus</taxon>
    </lineage>
</organism>
<feature type="compositionally biased region" description="Low complexity" evidence="1">
    <location>
        <begin position="122"/>
        <end position="147"/>
    </location>
</feature>
<keyword evidence="3" id="KW-1185">Reference proteome</keyword>
<proteinExistence type="predicted"/>
<protein>
    <submittedName>
        <fullName evidence="2">Uncharacterized protein</fullName>
    </submittedName>
</protein>
<name>A0A1R3HZM4_9ROSI</name>
<feature type="region of interest" description="Disordered" evidence="1">
    <location>
        <begin position="46"/>
        <end position="182"/>
    </location>
</feature>
<evidence type="ECO:0000256" key="1">
    <source>
        <dbReference type="SAM" id="MobiDB-lite"/>
    </source>
</evidence>
<dbReference type="OrthoDB" id="10484621at2759"/>
<dbReference type="Proteomes" id="UP000187203">
    <property type="component" value="Unassembled WGS sequence"/>
</dbReference>
<feature type="region of interest" description="Disordered" evidence="1">
    <location>
        <begin position="210"/>
        <end position="294"/>
    </location>
</feature>
<sequence>MAMGQYLVNYGSVDWYLEHEIEEAVIAPKLLTGPEQTPVADEAVVAEVEEGSSQPTMATSSATQNQPTSQPIHQEIHQNNSQDLPQTQNSTNFEAPAVPNTATTTIKATKMNPPATNRIRKGSTTSSVTGSASGLGTTTAQASTSASPKVNASATKKVAQGKGKKKQPWKPPSISFSDNDGRMYGMIGGGRTSPLSKSKGTNFRTGKKFVPSTSIGASFGQGTSNPQPSGPNYRPSKKRMDGLGICPKTGRFITSLGRPKPQVGKSQKRARTNVEDSVHDGASSMTDLGPKEGM</sequence>
<gene>
    <name evidence="2" type="ORF">COLO4_25867</name>
</gene>
<feature type="compositionally biased region" description="Polar residues" evidence="1">
    <location>
        <begin position="211"/>
        <end position="227"/>
    </location>
</feature>
<reference evidence="3" key="1">
    <citation type="submission" date="2013-09" db="EMBL/GenBank/DDBJ databases">
        <title>Corchorus olitorius genome sequencing.</title>
        <authorList>
            <person name="Alam M."/>
            <person name="Haque M.S."/>
            <person name="Islam M.S."/>
            <person name="Emdad E.M."/>
            <person name="Islam M.M."/>
            <person name="Ahmed B."/>
            <person name="Halim A."/>
            <person name="Hossen Q.M.M."/>
            <person name="Hossain M.Z."/>
            <person name="Ahmed R."/>
            <person name="Khan M.M."/>
            <person name="Islam R."/>
            <person name="Rashid M.M."/>
            <person name="Khan S.A."/>
            <person name="Rahman M.S."/>
            <person name="Alam M."/>
            <person name="Yahiya A.S."/>
            <person name="Khan M.S."/>
            <person name="Azam M.S."/>
            <person name="Haque T."/>
            <person name="Lashkar M.Z.H."/>
            <person name="Akhand A.I."/>
            <person name="Morshed G."/>
            <person name="Roy S."/>
            <person name="Uddin K.S."/>
            <person name="Rabeya T."/>
            <person name="Hossain A.S."/>
            <person name="Chowdhury A."/>
            <person name="Snigdha A.R."/>
            <person name="Mortoza M.S."/>
            <person name="Matin S.A."/>
            <person name="Hoque S.M.E."/>
            <person name="Islam M.K."/>
            <person name="Roy D.K."/>
            <person name="Haider R."/>
            <person name="Moosa M.M."/>
            <person name="Elias S.M."/>
            <person name="Hasan A.M."/>
            <person name="Jahan S."/>
            <person name="Shafiuddin M."/>
            <person name="Mahmood N."/>
            <person name="Shommy N.S."/>
        </authorList>
    </citation>
    <scope>NUCLEOTIDE SEQUENCE [LARGE SCALE GENOMIC DNA]</scope>
    <source>
        <strain evidence="3">cv. O-4</strain>
    </source>
</reference>
<evidence type="ECO:0000313" key="2">
    <source>
        <dbReference type="EMBL" id="OMO75798.1"/>
    </source>
</evidence>
<evidence type="ECO:0000313" key="3">
    <source>
        <dbReference type="Proteomes" id="UP000187203"/>
    </source>
</evidence>
<dbReference type="AlphaFoldDB" id="A0A1R3HZM4"/>